<dbReference type="OrthoDB" id="4922373at2759"/>
<dbReference type="AlphaFoldDB" id="A0A2A9PDF3"/>
<name>A0A2A9PDF3_OPHUN</name>
<proteinExistence type="predicted"/>
<reference evidence="1 2" key="1">
    <citation type="journal article" date="2015" name="BMC Genomics">
        <title>Gene expression during zombie ant biting behavior reflects the complexity underlying fungal parasitic behavioral manipulation.</title>
        <authorList>
            <person name="de Bekker C."/>
            <person name="Ohm R.A."/>
            <person name="Loreto R.G."/>
            <person name="Sebastian A."/>
            <person name="Albert I."/>
            <person name="Merrow M."/>
            <person name="Brachmann A."/>
            <person name="Hughes D.P."/>
        </authorList>
    </citation>
    <scope>NUCLEOTIDE SEQUENCE [LARGE SCALE GENOMIC DNA]</scope>
    <source>
        <strain evidence="1 2">SC16a</strain>
    </source>
</reference>
<keyword evidence="2" id="KW-1185">Reference proteome</keyword>
<dbReference type="Gene3D" id="2.60.20.10">
    <property type="entry name" value="Crystallins"/>
    <property type="match status" value="1"/>
</dbReference>
<evidence type="ECO:0000313" key="2">
    <source>
        <dbReference type="Proteomes" id="UP000037136"/>
    </source>
</evidence>
<dbReference type="EMBL" id="LAZP02000206">
    <property type="protein sequence ID" value="PFH59348.1"/>
    <property type="molecule type" value="Genomic_DNA"/>
</dbReference>
<reference evidence="1 2" key="2">
    <citation type="journal article" date="2017" name="Sci. Rep.">
        <title>Ant-infecting Ophiocordyceps genomes reveal a high diversity of potential behavioral manipulation genes and a possible major role for enterotoxins.</title>
        <authorList>
            <person name="de Bekker C."/>
            <person name="Ohm R.A."/>
            <person name="Evans H.C."/>
            <person name="Brachmann A."/>
            <person name="Hughes D.P."/>
        </authorList>
    </citation>
    <scope>NUCLEOTIDE SEQUENCE [LARGE SCALE GENOMIC DNA]</scope>
    <source>
        <strain evidence="1 2">SC16a</strain>
    </source>
</reference>
<sequence length="269" mass="29993">MIAAKFSIHRPPENPFSGQFEAVCKARVAIFRWEMLLSSARSLRRGRADLDSAKGLVIIRAKVLARSDSLVGLGTNASAVSAHGSSGSGSIASARSDFGRVVPRDEYNNCLFLPSLRQKTHPRSRHLNILRPPPPLHLPFQINQIMLFTKFAALAFAALATAEPMESEHQNVNEARAPFLGTLYSQPNYKGTFYTIYDGQRGKCINLRRPLREDVQSIRIDRRGHDECVLYDNLNCRGYARSYRSNDRNIRARLAPLACLAAWNAAQVA</sequence>
<accession>A0A2A9PDF3</accession>
<organism evidence="1 2">
    <name type="scientific">Ophiocordyceps unilateralis</name>
    <name type="common">Zombie-ant fungus</name>
    <name type="synonym">Torrubia unilateralis</name>
    <dbReference type="NCBI Taxonomy" id="268505"/>
    <lineage>
        <taxon>Eukaryota</taxon>
        <taxon>Fungi</taxon>
        <taxon>Dikarya</taxon>
        <taxon>Ascomycota</taxon>
        <taxon>Pezizomycotina</taxon>
        <taxon>Sordariomycetes</taxon>
        <taxon>Hypocreomycetidae</taxon>
        <taxon>Hypocreales</taxon>
        <taxon>Ophiocordycipitaceae</taxon>
        <taxon>Ophiocordyceps</taxon>
    </lineage>
</organism>
<evidence type="ECO:0000313" key="1">
    <source>
        <dbReference type="EMBL" id="PFH59348.1"/>
    </source>
</evidence>
<protein>
    <submittedName>
        <fullName evidence="1">Uncharacterized protein</fullName>
    </submittedName>
</protein>
<dbReference type="Proteomes" id="UP000037136">
    <property type="component" value="Unassembled WGS sequence"/>
</dbReference>
<gene>
    <name evidence="1" type="ORF">XA68_12477</name>
</gene>
<comment type="caution">
    <text evidence="1">The sequence shown here is derived from an EMBL/GenBank/DDBJ whole genome shotgun (WGS) entry which is preliminary data.</text>
</comment>